<dbReference type="PIRSF" id="PIRSF017393">
    <property type="entry name" value="MTase_SAV2177"/>
    <property type="match status" value="1"/>
</dbReference>
<keyword evidence="1" id="KW-0808">Transferase</keyword>
<name>A0ABS7FXP8_9ACTN</name>
<dbReference type="InterPro" id="IPR006764">
    <property type="entry name" value="SAM_dep_MeTrfase_SAV2177_type"/>
</dbReference>
<gene>
    <name evidence="1" type="ORF">K1Y72_17700</name>
</gene>
<keyword evidence="1" id="KW-0489">Methyltransferase</keyword>
<evidence type="ECO:0000313" key="1">
    <source>
        <dbReference type="EMBL" id="MBW8484223.1"/>
    </source>
</evidence>
<dbReference type="GO" id="GO:0032259">
    <property type="term" value="P:methylation"/>
    <property type="evidence" value="ECO:0007669"/>
    <property type="project" value="UniProtKB-KW"/>
</dbReference>
<dbReference type="Proteomes" id="UP000774570">
    <property type="component" value="Unassembled WGS sequence"/>
</dbReference>
<dbReference type="Gene3D" id="3.40.50.150">
    <property type="entry name" value="Vaccinia Virus protein VP39"/>
    <property type="match status" value="1"/>
</dbReference>
<protein>
    <submittedName>
        <fullName evidence="1">SAM-dependent methyltransferase</fullName>
    </submittedName>
</protein>
<dbReference type="EMBL" id="JAIBOA010000010">
    <property type="protein sequence ID" value="MBW8484223.1"/>
    <property type="molecule type" value="Genomic_DNA"/>
</dbReference>
<comment type="caution">
    <text evidence="1">The sequence shown here is derived from an EMBL/GenBank/DDBJ whole genome shotgun (WGS) entry which is preliminary data.</text>
</comment>
<accession>A0ABS7FXP8</accession>
<organism evidence="1 2">
    <name type="scientific">Actinomadura parmotrematis</name>
    <dbReference type="NCBI Taxonomy" id="2864039"/>
    <lineage>
        <taxon>Bacteria</taxon>
        <taxon>Bacillati</taxon>
        <taxon>Actinomycetota</taxon>
        <taxon>Actinomycetes</taxon>
        <taxon>Streptosporangiales</taxon>
        <taxon>Thermomonosporaceae</taxon>
        <taxon>Actinomadura</taxon>
    </lineage>
</organism>
<proteinExistence type="predicted"/>
<keyword evidence="2" id="KW-1185">Reference proteome</keyword>
<dbReference type="SUPFAM" id="SSF53335">
    <property type="entry name" value="S-adenosyl-L-methionine-dependent methyltransferases"/>
    <property type="match status" value="1"/>
</dbReference>
<reference evidence="1 2" key="1">
    <citation type="submission" date="2021-07" db="EMBL/GenBank/DDBJ databases">
        <title>Actinomadura sp. PM05-2 isolated from lichen.</title>
        <authorList>
            <person name="Somphong A."/>
            <person name="Phongsopitanun W."/>
            <person name="Tanasupawat S."/>
            <person name="Peongsungnone V."/>
        </authorList>
    </citation>
    <scope>NUCLEOTIDE SEQUENCE [LARGE SCALE GENOMIC DNA]</scope>
    <source>
        <strain evidence="1 2">PM05-2</strain>
    </source>
</reference>
<evidence type="ECO:0000313" key="2">
    <source>
        <dbReference type="Proteomes" id="UP000774570"/>
    </source>
</evidence>
<sequence length="261" mass="28197">MGAMTADGGRPVSARVWNYWLGGKDHYEVDRRAGDEVARHVPGIVAAARADRQFLARCVARLVDRGVRQFLDVGTGLPTADNTHEIAQRLAPDARIVYVDNDPLVLTHARALLTSTPEGATSYLDADVRDPERILREAAATLDTGEPIALMLLAIVHLITDADEARAIVARLVDALPSGSYLVLSHACLDVESTRTAVRVWNDSGTPHPLRPRTAAEIAGFFTGLDLVEPGVVSCSRWHPAPNAWGEPAEVMTFCGVARKP</sequence>
<dbReference type="Pfam" id="PF04672">
    <property type="entry name" value="Methyltransf_19"/>
    <property type="match status" value="1"/>
</dbReference>
<dbReference type="GO" id="GO:0008168">
    <property type="term" value="F:methyltransferase activity"/>
    <property type="evidence" value="ECO:0007669"/>
    <property type="project" value="UniProtKB-KW"/>
</dbReference>
<dbReference type="InterPro" id="IPR029063">
    <property type="entry name" value="SAM-dependent_MTases_sf"/>
</dbReference>